<keyword evidence="3" id="KW-1185">Reference proteome</keyword>
<feature type="compositionally biased region" description="Low complexity" evidence="1">
    <location>
        <begin position="285"/>
        <end position="297"/>
    </location>
</feature>
<accession>A0A1H0PMG3</accession>
<name>A0A1H0PMG3_9MICO</name>
<sequence>MVRTPELIASPDGRHAVRKDITRVAVDETPILPTGPAPKGLFGRSKATPVALERRYGLCYQMWEVDPLRFVGRVVVAWLSVGDMPDGMGYFRDPDRQRGLTQRQAYWDAIAGALLEHGGGPDDDVPPATAYPSWFQADPRLVQAATADLDLLVDRWGEFAAWQPDGQAFWVRTNGFHSCVGLDGVTSPGLWLERKGLMTDTWVPCAQYSHRFEALPGRRARETFDDGSAILDGAPSPQVMHRAMMPVERDEWVPTTAHPPAPSPEAPDSSTFGVAATLGASATASSGATALSGPSGTEPAKTHDNRLTVMVPAWTATGVTEALDALAAQLTPELAARAEDGEVELRFVVDGAELAEGAFFDKLGLEVPEVLPALRRLVDTAADAMARSEFLYSDGAQGVGLLSRAVRWVGVLDVSALPTVMAYGEVVDAEHEYTFVGETVPGIVNVHGWTDETIDFAFWVMVRNYFNGLQDFDEVWSRWHLRGAVTQRDPVALAQRVVELNRDALATRRYAVQRRPGGLEQLAADIPQPHEPWAATFFAAAQQALMAS</sequence>
<dbReference type="OrthoDB" id="4375009at2"/>
<organism evidence="2 3">
    <name type="scientific">Pedococcus dokdonensis</name>
    <dbReference type="NCBI Taxonomy" id="443156"/>
    <lineage>
        <taxon>Bacteria</taxon>
        <taxon>Bacillati</taxon>
        <taxon>Actinomycetota</taxon>
        <taxon>Actinomycetes</taxon>
        <taxon>Micrococcales</taxon>
        <taxon>Intrasporangiaceae</taxon>
        <taxon>Pedococcus</taxon>
    </lineage>
</organism>
<feature type="region of interest" description="Disordered" evidence="1">
    <location>
        <begin position="253"/>
        <end position="272"/>
    </location>
</feature>
<reference evidence="3" key="1">
    <citation type="submission" date="2016-10" db="EMBL/GenBank/DDBJ databases">
        <authorList>
            <person name="Varghese N."/>
            <person name="Submissions S."/>
        </authorList>
    </citation>
    <scope>NUCLEOTIDE SEQUENCE [LARGE SCALE GENOMIC DNA]</scope>
    <source>
        <strain evidence="3">DSM 22329</strain>
    </source>
</reference>
<dbReference type="RefSeq" id="WP_091783099.1">
    <property type="nucleotide sequence ID" value="NZ_LT629711.1"/>
</dbReference>
<evidence type="ECO:0000313" key="2">
    <source>
        <dbReference type="EMBL" id="SDP06223.1"/>
    </source>
</evidence>
<gene>
    <name evidence="2" type="ORF">SAMN04489867_1313</name>
</gene>
<dbReference type="AlphaFoldDB" id="A0A1H0PMG3"/>
<evidence type="ECO:0000313" key="3">
    <source>
        <dbReference type="Proteomes" id="UP000199077"/>
    </source>
</evidence>
<proteinExistence type="predicted"/>
<dbReference type="EMBL" id="LT629711">
    <property type="protein sequence ID" value="SDP06223.1"/>
    <property type="molecule type" value="Genomic_DNA"/>
</dbReference>
<feature type="region of interest" description="Disordered" evidence="1">
    <location>
        <begin position="285"/>
        <end position="304"/>
    </location>
</feature>
<protein>
    <submittedName>
        <fullName evidence="2">Uncharacterized protein</fullName>
    </submittedName>
</protein>
<evidence type="ECO:0000256" key="1">
    <source>
        <dbReference type="SAM" id="MobiDB-lite"/>
    </source>
</evidence>
<dbReference type="Proteomes" id="UP000199077">
    <property type="component" value="Chromosome I"/>
</dbReference>
<dbReference type="STRING" id="443156.SAMN04489867_1313"/>